<comment type="caution">
    <text evidence="8">The sequence shown here is derived from an EMBL/GenBank/DDBJ whole genome shotgun (WGS) entry which is preliminary data.</text>
</comment>
<accession>I8T7R7</accession>
<dbReference type="InterPro" id="IPR039425">
    <property type="entry name" value="RNA_pol_sigma-70-like"/>
</dbReference>
<evidence type="ECO:0000256" key="5">
    <source>
        <dbReference type="SAM" id="MobiDB-lite"/>
    </source>
</evidence>
<dbReference type="InterPro" id="IPR007627">
    <property type="entry name" value="RNA_pol_sigma70_r2"/>
</dbReference>
<reference evidence="8 9" key="1">
    <citation type="journal article" date="2012" name="J. Bacteriol.">
        <title>Genome Sequence of n-Alkane-Degrading Hydrocarboniphaga effusa Strain AP103T (ATCC BAA-332T).</title>
        <authorList>
            <person name="Chang H.K."/>
            <person name="Zylstra G.J."/>
            <person name="Chae J.C."/>
        </authorList>
    </citation>
    <scope>NUCLEOTIDE SEQUENCE [LARGE SCALE GENOMIC DNA]</scope>
    <source>
        <strain evidence="8 9">AP103</strain>
    </source>
</reference>
<dbReference type="InterPro" id="IPR036388">
    <property type="entry name" value="WH-like_DNA-bd_sf"/>
</dbReference>
<evidence type="ECO:0000313" key="8">
    <source>
        <dbReference type="EMBL" id="EIT69803.1"/>
    </source>
</evidence>
<feature type="domain" description="RNA polymerase sigma-70 region 2" evidence="6">
    <location>
        <begin position="54"/>
        <end position="118"/>
    </location>
</feature>
<evidence type="ECO:0000256" key="2">
    <source>
        <dbReference type="ARBA" id="ARBA00023015"/>
    </source>
</evidence>
<evidence type="ECO:0000313" key="9">
    <source>
        <dbReference type="Proteomes" id="UP000003704"/>
    </source>
</evidence>
<dbReference type="NCBIfam" id="TIGR02937">
    <property type="entry name" value="sigma70-ECF"/>
    <property type="match status" value="1"/>
</dbReference>
<comment type="similarity">
    <text evidence="1">Belongs to the sigma-70 factor family. ECF subfamily.</text>
</comment>
<gene>
    <name evidence="8" type="ORF">WQQ_33850</name>
</gene>
<feature type="domain" description="RNA polymerase sigma factor 70 region 4 type 2" evidence="7">
    <location>
        <begin position="157"/>
        <end position="209"/>
    </location>
</feature>
<dbReference type="PANTHER" id="PTHR43133:SF46">
    <property type="entry name" value="RNA POLYMERASE SIGMA-70 FACTOR ECF SUBFAMILY"/>
    <property type="match status" value="1"/>
</dbReference>
<dbReference type="InterPro" id="IPR013325">
    <property type="entry name" value="RNA_pol_sigma_r2"/>
</dbReference>
<dbReference type="Gene3D" id="1.10.10.10">
    <property type="entry name" value="Winged helix-like DNA-binding domain superfamily/Winged helix DNA-binding domain"/>
    <property type="match status" value="1"/>
</dbReference>
<dbReference type="Gene3D" id="1.10.1740.10">
    <property type="match status" value="1"/>
</dbReference>
<dbReference type="SUPFAM" id="SSF88659">
    <property type="entry name" value="Sigma3 and sigma4 domains of RNA polymerase sigma factors"/>
    <property type="match status" value="1"/>
</dbReference>
<evidence type="ECO:0000256" key="3">
    <source>
        <dbReference type="ARBA" id="ARBA00023082"/>
    </source>
</evidence>
<dbReference type="EMBL" id="AKGD01000002">
    <property type="protein sequence ID" value="EIT69803.1"/>
    <property type="molecule type" value="Genomic_DNA"/>
</dbReference>
<evidence type="ECO:0000256" key="1">
    <source>
        <dbReference type="ARBA" id="ARBA00010641"/>
    </source>
</evidence>
<evidence type="ECO:0000256" key="4">
    <source>
        <dbReference type="ARBA" id="ARBA00023163"/>
    </source>
</evidence>
<dbReference type="InterPro" id="IPR013324">
    <property type="entry name" value="RNA_pol_sigma_r3/r4-like"/>
</dbReference>
<dbReference type="STRING" id="1172194.WQQ_33850"/>
<feature type="region of interest" description="Disordered" evidence="5">
    <location>
        <begin position="10"/>
        <end position="31"/>
    </location>
</feature>
<dbReference type="Proteomes" id="UP000003704">
    <property type="component" value="Unassembled WGS sequence"/>
</dbReference>
<evidence type="ECO:0000259" key="6">
    <source>
        <dbReference type="Pfam" id="PF04542"/>
    </source>
</evidence>
<sequence length="214" mass="23874">MSTIAYRQLETAPLSPPMPQPTQPAAAAPTADDVTDLGLARTAAAGDARAFEQLYRRHVRRVYGLCCRLVNGDERKAEQATQDAFVRAWEKLGSFRGDSQFSTWLHRLTVNLVLGEYRLMRRWVSFDDLLVDAAGEAEGEGDAAFGEHPQQRIGQRLDLERALAKLPPGARSVLLLHDIEGYKHEEIAELTGIAVGTSKAQLHRARKLMKEWLE</sequence>
<dbReference type="InterPro" id="IPR014284">
    <property type="entry name" value="RNA_pol_sigma-70_dom"/>
</dbReference>
<dbReference type="SUPFAM" id="SSF88946">
    <property type="entry name" value="Sigma2 domain of RNA polymerase sigma factors"/>
    <property type="match status" value="1"/>
</dbReference>
<keyword evidence="4" id="KW-0804">Transcription</keyword>
<dbReference type="RefSeq" id="WP_007186324.1">
    <property type="nucleotide sequence ID" value="NZ_AKGD01000002.1"/>
</dbReference>
<dbReference type="PATRIC" id="fig|1172194.4.peg.3284"/>
<evidence type="ECO:0000259" key="7">
    <source>
        <dbReference type="Pfam" id="PF08281"/>
    </source>
</evidence>
<dbReference type="GO" id="GO:0003677">
    <property type="term" value="F:DNA binding"/>
    <property type="evidence" value="ECO:0007669"/>
    <property type="project" value="InterPro"/>
</dbReference>
<dbReference type="GO" id="GO:0016987">
    <property type="term" value="F:sigma factor activity"/>
    <property type="evidence" value="ECO:0007669"/>
    <property type="project" value="UniProtKB-KW"/>
</dbReference>
<dbReference type="GO" id="GO:0006352">
    <property type="term" value="P:DNA-templated transcription initiation"/>
    <property type="evidence" value="ECO:0007669"/>
    <property type="project" value="InterPro"/>
</dbReference>
<dbReference type="Pfam" id="PF04542">
    <property type="entry name" value="Sigma70_r2"/>
    <property type="match status" value="1"/>
</dbReference>
<keyword evidence="3" id="KW-0731">Sigma factor</keyword>
<dbReference type="AlphaFoldDB" id="I8T7R7"/>
<organism evidence="8 9">
    <name type="scientific">Hydrocarboniphaga effusa AP103</name>
    <dbReference type="NCBI Taxonomy" id="1172194"/>
    <lineage>
        <taxon>Bacteria</taxon>
        <taxon>Pseudomonadati</taxon>
        <taxon>Pseudomonadota</taxon>
        <taxon>Gammaproteobacteria</taxon>
        <taxon>Nevskiales</taxon>
        <taxon>Nevskiaceae</taxon>
        <taxon>Hydrocarboniphaga</taxon>
    </lineage>
</organism>
<dbReference type="PANTHER" id="PTHR43133">
    <property type="entry name" value="RNA POLYMERASE ECF-TYPE SIGMA FACTO"/>
    <property type="match status" value="1"/>
</dbReference>
<dbReference type="CDD" id="cd06171">
    <property type="entry name" value="Sigma70_r4"/>
    <property type="match status" value="1"/>
</dbReference>
<proteinExistence type="inferred from homology"/>
<keyword evidence="9" id="KW-1185">Reference proteome</keyword>
<protein>
    <submittedName>
        <fullName evidence="8">Uncharacterized protein</fullName>
    </submittedName>
</protein>
<name>I8T7R7_9GAMM</name>
<dbReference type="Pfam" id="PF08281">
    <property type="entry name" value="Sigma70_r4_2"/>
    <property type="match status" value="1"/>
</dbReference>
<dbReference type="InterPro" id="IPR013249">
    <property type="entry name" value="RNA_pol_sigma70_r4_t2"/>
</dbReference>
<keyword evidence="2" id="KW-0805">Transcription regulation</keyword>